<accession>E2AXZ7</accession>
<feature type="region of interest" description="Disordered" evidence="1">
    <location>
        <begin position="179"/>
        <end position="201"/>
    </location>
</feature>
<dbReference type="InParanoid" id="E2AXZ7"/>
<sequence>MEKQEKYHGELNEFERMTEEGAHEQGETSPQHDRSTGTFFTSGGRTSPPSSRLIRDRGLIKLAIMTLDGADFVDKRAPASSSPPLQLDDPARIPGVMQFEIRDDEGSPSETRGYSAITRAGDILPRVERLIKTRNETPGAPRYHRPPHRITWWCFHNSAENPAQTRWSATVGQRWAPWTADPDHGLLTDRDVRDTGDQVGW</sequence>
<dbReference type="Proteomes" id="UP000000311">
    <property type="component" value="Unassembled WGS sequence"/>
</dbReference>
<evidence type="ECO:0000313" key="3">
    <source>
        <dbReference type="Proteomes" id="UP000000311"/>
    </source>
</evidence>
<proteinExistence type="predicted"/>
<dbReference type="AlphaFoldDB" id="E2AXZ7"/>
<evidence type="ECO:0000256" key="1">
    <source>
        <dbReference type="SAM" id="MobiDB-lite"/>
    </source>
</evidence>
<feature type="compositionally biased region" description="Low complexity" evidence="1">
    <location>
        <begin position="36"/>
        <end position="47"/>
    </location>
</feature>
<reference evidence="2 3" key="1">
    <citation type="journal article" date="2010" name="Science">
        <title>Genomic comparison of the ants Camponotus floridanus and Harpegnathos saltator.</title>
        <authorList>
            <person name="Bonasio R."/>
            <person name="Zhang G."/>
            <person name="Ye C."/>
            <person name="Mutti N.S."/>
            <person name="Fang X."/>
            <person name="Qin N."/>
            <person name="Donahue G."/>
            <person name="Yang P."/>
            <person name="Li Q."/>
            <person name="Li C."/>
            <person name="Zhang P."/>
            <person name="Huang Z."/>
            <person name="Berger S.L."/>
            <person name="Reinberg D."/>
            <person name="Wang J."/>
            <person name="Liebig J."/>
        </authorList>
    </citation>
    <scope>NUCLEOTIDE SEQUENCE [LARGE SCALE GENOMIC DNA]</scope>
    <source>
        <strain evidence="3">C129</strain>
    </source>
</reference>
<feature type="compositionally biased region" description="Basic and acidic residues" evidence="1">
    <location>
        <begin position="181"/>
        <end position="201"/>
    </location>
</feature>
<gene>
    <name evidence="2" type="ORF">EAG_12704</name>
</gene>
<protein>
    <submittedName>
        <fullName evidence="2">Uncharacterized protein</fullName>
    </submittedName>
</protein>
<feature type="region of interest" description="Disordered" evidence="1">
    <location>
        <begin position="1"/>
        <end position="52"/>
    </location>
</feature>
<keyword evidence="3" id="KW-1185">Reference proteome</keyword>
<name>E2AXZ7_CAMFO</name>
<evidence type="ECO:0000313" key="2">
    <source>
        <dbReference type="EMBL" id="EFN61700.1"/>
    </source>
</evidence>
<organism evidence="3">
    <name type="scientific">Camponotus floridanus</name>
    <name type="common">Florida carpenter ant</name>
    <dbReference type="NCBI Taxonomy" id="104421"/>
    <lineage>
        <taxon>Eukaryota</taxon>
        <taxon>Metazoa</taxon>
        <taxon>Ecdysozoa</taxon>
        <taxon>Arthropoda</taxon>
        <taxon>Hexapoda</taxon>
        <taxon>Insecta</taxon>
        <taxon>Pterygota</taxon>
        <taxon>Neoptera</taxon>
        <taxon>Endopterygota</taxon>
        <taxon>Hymenoptera</taxon>
        <taxon>Apocrita</taxon>
        <taxon>Aculeata</taxon>
        <taxon>Formicoidea</taxon>
        <taxon>Formicidae</taxon>
        <taxon>Formicinae</taxon>
        <taxon>Camponotus</taxon>
    </lineage>
</organism>
<feature type="compositionally biased region" description="Basic and acidic residues" evidence="1">
    <location>
        <begin position="1"/>
        <end position="35"/>
    </location>
</feature>
<dbReference type="EMBL" id="GL443740">
    <property type="protein sequence ID" value="EFN61700.1"/>
    <property type="molecule type" value="Genomic_DNA"/>
</dbReference>